<gene>
    <name evidence="4" type="primary">SUB1B-1</name>
    <name evidence="4" type="ORF">SELMODRAFT_84756</name>
</gene>
<dbReference type="InParanoid" id="D8R2X7"/>
<feature type="domain" description="DUF7075" evidence="3">
    <location>
        <begin position="207"/>
        <end position="500"/>
    </location>
</feature>
<dbReference type="PANTHER" id="PTHR31469:SF4">
    <property type="entry name" value="O-FUCOSYLTRANSFERASE FAMILY PROTEIN"/>
    <property type="match status" value="1"/>
</dbReference>
<dbReference type="GeneID" id="9635335"/>
<dbReference type="Proteomes" id="UP000001514">
    <property type="component" value="Unassembled WGS sequence"/>
</dbReference>
<dbReference type="InterPro" id="IPR055503">
    <property type="entry name" value="DUF7075"/>
</dbReference>
<keyword evidence="5" id="KW-1185">Reference proteome</keyword>
<proteinExistence type="predicted"/>
<evidence type="ECO:0000313" key="4">
    <source>
        <dbReference type="EMBL" id="EFJ32842.1"/>
    </source>
</evidence>
<evidence type="ECO:0000313" key="5">
    <source>
        <dbReference type="Proteomes" id="UP000001514"/>
    </source>
</evidence>
<dbReference type="Pfam" id="PF23269">
    <property type="entry name" value="DUF7074"/>
    <property type="match status" value="1"/>
</dbReference>
<dbReference type="OMA" id="YKELWNE"/>
<reference evidence="4 5" key="1">
    <citation type="journal article" date="2011" name="Science">
        <title>The Selaginella genome identifies genetic changes associated with the evolution of vascular plants.</title>
        <authorList>
            <person name="Banks J.A."/>
            <person name="Nishiyama T."/>
            <person name="Hasebe M."/>
            <person name="Bowman J.L."/>
            <person name="Gribskov M."/>
            <person name="dePamphilis C."/>
            <person name="Albert V.A."/>
            <person name="Aono N."/>
            <person name="Aoyama T."/>
            <person name="Ambrose B.A."/>
            <person name="Ashton N.W."/>
            <person name="Axtell M.J."/>
            <person name="Barker E."/>
            <person name="Barker M.S."/>
            <person name="Bennetzen J.L."/>
            <person name="Bonawitz N.D."/>
            <person name="Chapple C."/>
            <person name="Cheng C."/>
            <person name="Correa L.G."/>
            <person name="Dacre M."/>
            <person name="DeBarry J."/>
            <person name="Dreyer I."/>
            <person name="Elias M."/>
            <person name="Engstrom E.M."/>
            <person name="Estelle M."/>
            <person name="Feng L."/>
            <person name="Finet C."/>
            <person name="Floyd S.K."/>
            <person name="Frommer W.B."/>
            <person name="Fujita T."/>
            <person name="Gramzow L."/>
            <person name="Gutensohn M."/>
            <person name="Harholt J."/>
            <person name="Hattori M."/>
            <person name="Heyl A."/>
            <person name="Hirai T."/>
            <person name="Hiwatashi Y."/>
            <person name="Ishikawa M."/>
            <person name="Iwata M."/>
            <person name="Karol K.G."/>
            <person name="Koehler B."/>
            <person name="Kolukisaoglu U."/>
            <person name="Kubo M."/>
            <person name="Kurata T."/>
            <person name="Lalonde S."/>
            <person name="Li K."/>
            <person name="Li Y."/>
            <person name="Litt A."/>
            <person name="Lyons E."/>
            <person name="Manning G."/>
            <person name="Maruyama T."/>
            <person name="Michael T.P."/>
            <person name="Mikami K."/>
            <person name="Miyazaki S."/>
            <person name="Morinaga S."/>
            <person name="Murata T."/>
            <person name="Mueller-Roeber B."/>
            <person name="Nelson D.R."/>
            <person name="Obara M."/>
            <person name="Oguri Y."/>
            <person name="Olmstead R.G."/>
            <person name="Onodera N."/>
            <person name="Petersen B.L."/>
            <person name="Pils B."/>
            <person name="Prigge M."/>
            <person name="Rensing S.A."/>
            <person name="Riano-Pachon D.M."/>
            <person name="Roberts A.W."/>
            <person name="Sato Y."/>
            <person name="Scheller H.V."/>
            <person name="Schulz B."/>
            <person name="Schulz C."/>
            <person name="Shakirov E.V."/>
            <person name="Shibagaki N."/>
            <person name="Shinohara N."/>
            <person name="Shippen D.E."/>
            <person name="Soerensen I."/>
            <person name="Sotooka R."/>
            <person name="Sugimoto N."/>
            <person name="Sugita M."/>
            <person name="Sumikawa N."/>
            <person name="Tanurdzic M."/>
            <person name="Theissen G."/>
            <person name="Ulvskov P."/>
            <person name="Wakazuki S."/>
            <person name="Weng J.K."/>
            <person name="Willats W.W."/>
            <person name="Wipf D."/>
            <person name="Wolf P.G."/>
            <person name="Yang L."/>
            <person name="Zimmer A.D."/>
            <person name="Zhu Q."/>
            <person name="Mitros T."/>
            <person name="Hellsten U."/>
            <person name="Loque D."/>
            <person name="Otillar R."/>
            <person name="Salamov A."/>
            <person name="Schmutz J."/>
            <person name="Shapiro H."/>
            <person name="Lindquist E."/>
            <person name="Lucas S."/>
            <person name="Rokhsar D."/>
            <person name="Grigoriev I.V."/>
        </authorList>
    </citation>
    <scope>NUCLEOTIDE SEQUENCE [LARGE SCALE GENOMIC DNA]</scope>
</reference>
<name>D8R2X7_SELML</name>
<accession>D8R2X7</accession>
<dbReference type="OrthoDB" id="5061070at2759"/>
<dbReference type="GO" id="GO:0005794">
    <property type="term" value="C:Golgi apparatus"/>
    <property type="evidence" value="ECO:0000318"/>
    <property type="project" value="GO_Central"/>
</dbReference>
<dbReference type="eggNOG" id="ENOG502QV1M">
    <property type="taxonomic scope" value="Eukaryota"/>
</dbReference>
<dbReference type="KEGG" id="smo:SELMODRAFT_84756"/>
<dbReference type="FunCoup" id="D8R2X7">
    <property type="interactions" value="1958"/>
</dbReference>
<keyword evidence="1" id="KW-0732">Signal</keyword>
<dbReference type="PANTHER" id="PTHR31469">
    <property type="entry name" value="OS07G0633600 PROTEIN"/>
    <property type="match status" value="1"/>
</dbReference>
<feature type="signal peptide" evidence="1">
    <location>
        <begin position="1"/>
        <end position="28"/>
    </location>
</feature>
<protein>
    <submittedName>
        <fullName evidence="4">Uncharacterized protein SUB1B-1</fullName>
    </submittedName>
</protein>
<feature type="domain" description="DUF7074" evidence="2">
    <location>
        <begin position="101"/>
        <end position="184"/>
    </location>
</feature>
<dbReference type="PROSITE" id="PS00430">
    <property type="entry name" value="TONB_DEPENDENT_REC_1"/>
    <property type="match status" value="1"/>
</dbReference>
<evidence type="ECO:0000256" key="1">
    <source>
        <dbReference type="SAM" id="SignalP"/>
    </source>
</evidence>
<dbReference type="AlphaFoldDB" id="D8R2X7"/>
<feature type="chain" id="PRO_5003121465" evidence="1">
    <location>
        <begin position="29"/>
        <end position="515"/>
    </location>
</feature>
<dbReference type="Gramene" id="EFJ32842">
    <property type="protein sequence ID" value="EFJ32842"/>
    <property type="gene ID" value="SELMODRAFT_84756"/>
</dbReference>
<evidence type="ECO:0000259" key="3">
    <source>
        <dbReference type="Pfam" id="PF23272"/>
    </source>
</evidence>
<dbReference type="Pfam" id="PF23272">
    <property type="entry name" value="DUF7075"/>
    <property type="match status" value="1"/>
</dbReference>
<dbReference type="EMBL" id="GL377571">
    <property type="protein sequence ID" value="EFJ32842.1"/>
    <property type="molecule type" value="Genomic_DNA"/>
</dbReference>
<dbReference type="InterPro" id="IPR055502">
    <property type="entry name" value="DUF7074"/>
</dbReference>
<dbReference type="HOGENOM" id="CLU_025169_0_0_1"/>
<sequence length="515" mass="60097">MIQRIASSTISMAAVVTLALLLTLLAIGYQPPDPVFQASKVMDQVVSTLRNATFEKEDTVLVTGEDILAPVPSQAPAEILGPALEKNLSVSVGVCDPGTTFINCSDPDVLVAIQLANKKKFPDMGVFQYGVPVRGSKDSACDIAWRFKPRHEKSLRMYRDYREYKLLVNTSCDYVVEKIGGWHSGKNAFFQRDFVNDSIYNRSFNTFWSSKYLYYSRGGDYCKSMNQYMWSFLCALGEARYLNRTLVVDLEMCLEGSYSPDLKPQEGKDFRLYFDYEHLQKKAAVVEQKQFLKRWLNWNKKHPQHPLSYRVVEDFNVTPMHLRSFENTILWRKFEQPEPNNYWYRVCEGEPEKVIHRPWDLLWKSKRLMNMVNSICGEMEWDFDAVHVVRGKKAEDKERWPNLDRDTMPEAIMEKLEKEVEEGRTLYIATNERLEGYFDKLRAKYRVHLLSDFKSLWGPHSLWYNQTMLLTRNKRVEFDGYMRAEVDSEVFLRAKKRIETFGHLTSDCKDGVNTC</sequence>
<dbReference type="InterPro" id="IPR010916">
    <property type="entry name" value="TonB_box_CS"/>
</dbReference>
<evidence type="ECO:0000259" key="2">
    <source>
        <dbReference type="Pfam" id="PF23269"/>
    </source>
</evidence>
<organism evidence="5">
    <name type="scientific">Selaginella moellendorffii</name>
    <name type="common">Spikemoss</name>
    <dbReference type="NCBI Taxonomy" id="88036"/>
    <lineage>
        <taxon>Eukaryota</taxon>
        <taxon>Viridiplantae</taxon>
        <taxon>Streptophyta</taxon>
        <taxon>Embryophyta</taxon>
        <taxon>Tracheophyta</taxon>
        <taxon>Lycopodiopsida</taxon>
        <taxon>Selaginellales</taxon>
        <taxon>Selaginellaceae</taxon>
        <taxon>Selaginella</taxon>
    </lineage>
</organism>